<dbReference type="EMBL" id="CAOQHR010000004">
    <property type="protein sequence ID" value="CAI6333678.1"/>
    <property type="molecule type" value="Genomic_DNA"/>
</dbReference>
<dbReference type="Proteomes" id="UP001152607">
    <property type="component" value="Unassembled WGS sequence"/>
</dbReference>
<reference evidence="1" key="1">
    <citation type="submission" date="2023-01" db="EMBL/GenBank/DDBJ databases">
        <authorList>
            <person name="Van Ghelder C."/>
            <person name="Rancurel C."/>
        </authorList>
    </citation>
    <scope>NUCLEOTIDE SEQUENCE</scope>
    <source>
        <strain evidence="1">CNCM I-4278</strain>
    </source>
</reference>
<organism evidence="1 2">
    <name type="scientific">Periconia digitata</name>
    <dbReference type="NCBI Taxonomy" id="1303443"/>
    <lineage>
        <taxon>Eukaryota</taxon>
        <taxon>Fungi</taxon>
        <taxon>Dikarya</taxon>
        <taxon>Ascomycota</taxon>
        <taxon>Pezizomycotina</taxon>
        <taxon>Dothideomycetes</taxon>
        <taxon>Pleosporomycetidae</taxon>
        <taxon>Pleosporales</taxon>
        <taxon>Massarineae</taxon>
        <taxon>Periconiaceae</taxon>
        <taxon>Periconia</taxon>
    </lineage>
</organism>
<accession>A0A9W4XJ94</accession>
<evidence type="ECO:0000313" key="1">
    <source>
        <dbReference type="EMBL" id="CAI6333678.1"/>
    </source>
</evidence>
<protein>
    <submittedName>
        <fullName evidence="1">Uncharacterized protein</fullName>
    </submittedName>
</protein>
<gene>
    <name evidence="1" type="ORF">PDIGIT_LOCUS6726</name>
</gene>
<name>A0A9W4XJ94_9PLEO</name>
<keyword evidence="2" id="KW-1185">Reference proteome</keyword>
<comment type="caution">
    <text evidence="1">The sequence shown here is derived from an EMBL/GenBank/DDBJ whole genome shotgun (WGS) entry which is preliminary data.</text>
</comment>
<evidence type="ECO:0000313" key="2">
    <source>
        <dbReference type="Proteomes" id="UP001152607"/>
    </source>
</evidence>
<dbReference type="AlphaFoldDB" id="A0A9W4XJ94"/>
<proteinExistence type="predicted"/>
<sequence>MATLDVLDARKRVSADPSAVLVRPKCLGAWQHGPCVGGSLSRSSPTPPSSLSFTPFLHNSQHHSNQHHSMTDAQVAAAWSLLLFSSFSSSLCWFHSPTRAWWCVSPQCKRFLCYNSRESSDDGLRDALGLSTGCIV</sequence>